<name>A0A5D3BCA5_CUCMM</name>
<organism evidence="2 4">
    <name type="scientific">Cucumis melo var. makuwa</name>
    <name type="common">Oriental melon</name>
    <dbReference type="NCBI Taxonomy" id="1194695"/>
    <lineage>
        <taxon>Eukaryota</taxon>
        <taxon>Viridiplantae</taxon>
        <taxon>Streptophyta</taxon>
        <taxon>Embryophyta</taxon>
        <taxon>Tracheophyta</taxon>
        <taxon>Spermatophyta</taxon>
        <taxon>Magnoliopsida</taxon>
        <taxon>eudicotyledons</taxon>
        <taxon>Gunneridae</taxon>
        <taxon>Pentapetalae</taxon>
        <taxon>rosids</taxon>
        <taxon>fabids</taxon>
        <taxon>Cucurbitales</taxon>
        <taxon>Cucurbitaceae</taxon>
        <taxon>Benincaseae</taxon>
        <taxon>Cucumis</taxon>
    </lineage>
</organism>
<dbReference type="EMBL" id="SSTD01018855">
    <property type="protein sequence ID" value="TYJ97470.1"/>
    <property type="molecule type" value="Genomic_DNA"/>
</dbReference>
<evidence type="ECO:0000313" key="4">
    <source>
        <dbReference type="Proteomes" id="UP000321947"/>
    </source>
</evidence>
<dbReference type="EMBL" id="SSTE01000699">
    <property type="protein sequence ID" value="KAA0067128.1"/>
    <property type="molecule type" value="Genomic_DNA"/>
</dbReference>
<evidence type="ECO:0000313" key="2">
    <source>
        <dbReference type="EMBL" id="TYJ97470.1"/>
    </source>
</evidence>
<dbReference type="Proteomes" id="UP000321947">
    <property type="component" value="Unassembled WGS sequence"/>
</dbReference>
<comment type="caution">
    <text evidence="2">The sequence shown here is derived from an EMBL/GenBank/DDBJ whole genome shotgun (WGS) entry which is preliminary data.</text>
</comment>
<sequence length="205" mass="24280">MSELTQKEEEDGDIGLIDENANFFADYMSKNFKVKKGLFPFKGGLPSFFRDPICTFKWEKLFEGVFEVRVDVVNRFYKEIPIDIGEIICEHIHAWVKHPRGARPFLHLIEELCFQAMLEWKKHLRTASKHKVRKRVLKPTRWRLMKLKKKRLKNKVPLSARGTLRMRLLGRESKRNDLKSMNLRILIATKPQASIFKNLNAWMLL</sequence>
<gene>
    <name evidence="2" type="ORF">E5676_scaffold598G00290</name>
    <name evidence="1" type="ORF">E6C27_scaffold38G001890</name>
</gene>
<evidence type="ECO:0000313" key="3">
    <source>
        <dbReference type="Proteomes" id="UP000321393"/>
    </source>
</evidence>
<dbReference type="Proteomes" id="UP000321393">
    <property type="component" value="Unassembled WGS sequence"/>
</dbReference>
<proteinExistence type="predicted"/>
<dbReference type="AlphaFoldDB" id="A0A5D3BCA5"/>
<evidence type="ECO:0000313" key="1">
    <source>
        <dbReference type="EMBL" id="KAA0067128.1"/>
    </source>
</evidence>
<reference evidence="3 4" key="1">
    <citation type="submission" date="2019-08" db="EMBL/GenBank/DDBJ databases">
        <title>Draft genome sequences of two oriental melons (Cucumis melo L. var makuwa).</title>
        <authorList>
            <person name="Kwon S.-Y."/>
        </authorList>
    </citation>
    <scope>NUCLEOTIDE SEQUENCE [LARGE SCALE GENOMIC DNA]</scope>
    <source>
        <strain evidence="4">cv. Chang Bougi</strain>
        <strain evidence="3">cv. SW 3</strain>
        <tissue evidence="2">Leaf</tissue>
    </source>
</reference>
<dbReference type="OrthoDB" id="1436991at2759"/>
<protein>
    <submittedName>
        <fullName evidence="2">Uncharacterized protein</fullName>
    </submittedName>
</protein>
<accession>A0A5D3BCA5</accession>